<dbReference type="InterPro" id="IPR009545">
    <property type="entry name" value="Claudin-like"/>
</dbReference>
<dbReference type="Proteomes" id="UP000887569">
    <property type="component" value="Unplaced"/>
</dbReference>
<reference evidence="4 5" key="1">
    <citation type="submission" date="2022-11" db="UniProtKB">
        <authorList>
            <consortium name="WormBaseParasite"/>
        </authorList>
    </citation>
    <scope>IDENTIFICATION</scope>
</reference>
<evidence type="ECO:0000256" key="2">
    <source>
        <dbReference type="SAM" id="SignalP"/>
    </source>
</evidence>
<keyword evidence="1" id="KW-0472">Membrane</keyword>
<organism evidence="3 4">
    <name type="scientific">Parascaris univalens</name>
    <name type="common">Nematode worm</name>
    <dbReference type="NCBI Taxonomy" id="6257"/>
    <lineage>
        <taxon>Eukaryota</taxon>
        <taxon>Metazoa</taxon>
        <taxon>Ecdysozoa</taxon>
        <taxon>Nematoda</taxon>
        <taxon>Chromadorea</taxon>
        <taxon>Rhabditida</taxon>
        <taxon>Spirurina</taxon>
        <taxon>Ascaridomorpha</taxon>
        <taxon>Ascaridoidea</taxon>
        <taxon>Ascarididae</taxon>
        <taxon>Parascaris</taxon>
    </lineage>
</organism>
<dbReference type="PANTHER" id="PTHR37446:SF1">
    <property type="entry name" value="CLAUDIN"/>
    <property type="match status" value="1"/>
</dbReference>
<dbReference type="PANTHER" id="PTHR37446">
    <property type="entry name" value="CLAUDIN-LIKE IN CAENORHABDITIS"/>
    <property type="match status" value="1"/>
</dbReference>
<dbReference type="Gene3D" id="1.20.140.150">
    <property type="match status" value="1"/>
</dbReference>
<feature type="chain" id="PRO_5038276139" evidence="2">
    <location>
        <begin position="26"/>
        <end position="223"/>
    </location>
</feature>
<dbReference type="AlphaFoldDB" id="A0A915BZ72"/>
<evidence type="ECO:0000313" key="3">
    <source>
        <dbReference type="Proteomes" id="UP000887569"/>
    </source>
</evidence>
<sequence>MCCCSFVGQLLFGAIMLVALGLTLASMFSPGWTELKNTTNIEHDLLHFKFPLTNGIFPFLCRLPSEDEPSDEVTATTSASSGNDFNYCVDFWNRLPTWEKVVVATMCLALIVEVIALIWTIISICACCCKQCCVFLLPILALIASLLLAIAVIVFGINNKNFIKDYDWSRALDQDFDKAIKVISEVAKSEVGYSFYLACGALAATVVDIIIGALAQTLAKHCL</sequence>
<protein>
    <submittedName>
        <fullName evidence="4 5">Uncharacterized protein</fullName>
    </submittedName>
</protein>
<name>A0A915BZ72_PARUN</name>
<proteinExistence type="predicted"/>
<dbReference type="Pfam" id="PF06653">
    <property type="entry name" value="Claudin_3"/>
    <property type="match status" value="1"/>
</dbReference>
<keyword evidence="1" id="KW-0812">Transmembrane</keyword>
<feature type="transmembrane region" description="Helical" evidence="1">
    <location>
        <begin position="101"/>
        <end position="122"/>
    </location>
</feature>
<evidence type="ECO:0000313" key="5">
    <source>
        <dbReference type="WBParaSite" id="PgR073_g003_t06"/>
    </source>
</evidence>
<dbReference type="WBParaSite" id="PgR073_g003_t01">
    <property type="protein sequence ID" value="PgR073_g003_t01"/>
    <property type="gene ID" value="PgR073_g003"/>
</dbReference>
<evidence type="ECO:0000313" key="4">
    <source>
        <dbReference type="WBParaSite" id="PgR073_g003_t01"/>
    </source>
</evidence>
<feature type="signal peptide" evidence="2">
    <location>
        <begin position="1"/>
        <end position="25"/>
    </location>
</feature>
<feature type="transmembrane region" description="Helical" evidence="1">
    <location>
        <begin position="134"/>
        <end position="157"/>
    </location>
</feature>
<keyword evidence="2" id="KW-0732">Signal</keyword>
<accession>A0A915BZ72</accession>
<dbReference type="WBParaSite" id="PgR073_g003_t06">
    <property type="protein sequence ID" value="PgR073_g003_t06"/>
    <property type="gene ID" value="PgR073_g003"/>
</dbReference>
<evidence type="ECO:0000256" key="1">
    <source>
        <dbReference type="SAM" id="Phobius"/>
    </source>
</evidence>
<keyword evidence="3" id="KW-1185">Reference proteome</keyword>
<keyword evidence="1" id="KW-1133">Transmembrane helix</keyword>
<feature type="transmembrane region" description="Helical" evidence="1">
    <location>
        <begin position="193"/>
        <end position="215"/>
    </location>
</feature>